<comment type="caution">
    <text evidence="1">The sequence shown here is derived from an EMBL/GenBank/DDBJ whole genome shotgun (WGS) entry which is preliminary data.</text>
</comment>
<dbReference type="Proteomes" id="UP000741013">
    <property type="component" value="Unassembled WGS sequence"/>
</dbReference>
<gene>
    <name evidence="1" type="ORF">JOM49_002526</name>
</gene>
<proteinExistence type="predicted"/>
<name>A0ABS4PNL5_9PSEU</name>
<accession>A0ABS4PNL5</accession>
<dbReference type="EMBL" id="JAGGMS010000001">
    <property type="protein sequence ID" value="MBP2181000.1"/>
    <property type="molecule type" value="Genomic_DNA"/>
</dbReference>
<keyword evidence="2" id="KW-1185">Reference proteome</keyword>
<evidence type="ECO:0000313" key="2">
    <source>
        <dbReference type="Proteomes" id="UP000741013"/>
    </source>
</evidence>
<sequence>MELGFPSVGLERLSVGLGFLNVELGCLSVEFGYLNVELGYLSVGFGGGRTLCSVGGGECCEWGITCNQRK</sequence>
<organism evidence="1 2">
    <name type="scientific">Amycolatopsis magusensis</name>
    <dbReference type="NCBI Taxonomy" id="882444"/>
    <lineage>
        <taxon>Bacteria</taxon>
        <taxon>Bacillati</taxon>
        <taxon>Actinomycetota</taxon>
        <taxon>Actinomycetes</taxon>
        <taxon>Pseudonocardiales</taxon>
        <taxon>Pseudonocardiaceae</taxon>
        <taxon>Amycolatopsis</taxon>
    </lineage>
</organism>
<reference evidence="1 2" key="1">
    <citation type="submission" date="2021-03" db="EMBL/GenBank/DDBJ databases">
        <title>Sequencing the genomes of 1000 actinobacteria strains.</title>
        <authorList>
            <person name="Klenk H.-P."/>
        </authorList>
    </citation>
    <scope>NUCLEOTIDE SEQUENCE [LARGE SCALE GENOMIC DNA]</scope>
    <source>
        <strain evidence="1 2">DSM 45510</strain>
    </source>
</reference>
<protein>
    <submittedName>
        <fullName evidence="1">Uncharacterized protein</fullName>
    </submittedName>
</protein>
<evidence type="ECO:0000313" key="1">
    <source>
        <dbReference type="EMBL" id="MBP2181000.1"/>
    </source>
</evidence>